<reference evidence="8" key="1">
    <citation type="submission" date="2023-07" db="EMBL/GenBank/DDBJ databases">
        <authorList>
            <consortium name="AG Swart"/>
            <person name="Singh M."/>
            <person name="Singh A."/>
            <person name="Seah K."/>
            <person name="Emmerich C."/>
        </authorList>
    </citation>
    <scope>NUCLEOTIDE SEQUENCE</scope>
    <source>
        <strain evidence="8">DP1</strain>
    </source>
</reference>
<evidence type="ECO:0000313" key="8">
    <source>
        <dbReference type="EMBL" id="CAI2383695.1"/>
    </source>
</evidence>
<dbReference type="PANTHER" id="PTHR24348">
    <property type="entry name" value="SERINE/THREONINE-PROTEIN KINASE UNC-51-RELATED"/>
    <property type="match status" value="1"/>
</dbReference>
<organism evidence="8 9">
    <name type="scientific">Euplotes crassus</name>
    <dbReference type="NCBI Taxonomy" id="5936"/>
    <lineage>
        <taxon>Eukaryota</taxon>
        <taxon>Sar</taxon>
        <taxon>Alveolata</taxon>
        <taxon>Ciliophora</taxon>
        <taxon>Intramacronucleata</taxon>
        <taxon>Spirotrichea</taxon>
        <taxon>Hypotrichia</taxon>
        <taxon>Euplotida</taxon>
        <taxon>Euplotidae</taxon>
        <taxon>Moneuplotes</taxon>
    </lineage>
</organism>
<keyword evidence="2" id="KW-0808">Transferase</keyword>
<dbReference type="AlphaFoldDB" id="A0AAD1Y419"/>
<dbReference type="Pfam" id="PF00069">
    <property type="entry name" value="Pkinase"/>
    <property type="match status" value="1"/>
</dbReference>
<dbReference type="GO" id="GO:0005524">
    <property type="term" value="F:ATP binding"/>
    <property type="evidence" value="ECO:0007669"/>
    <property type="project" value="UniProtKB-UniRule"/>
</dbReference>
<dbReference type="EMBL" id="CAMPGE010025993">
    <property type="protein sequence ID" value="CAI2383695.1"/>
    <property type="molecule type" value="Genomic_DNA"/>
</dbReference>
<dbReference type="PROSITE" id="PS50011">
    <property type="entry name" value="PROTEIN_KINASE_DOM"/>
    <property type="match status" value="1"/>
</dbReference>
<evidence type="ECO:0000256" key="5">
    <source>
        <dbReference type="ARBA" id="ARBA00022840"/>
    </source>
</evidence>
<keyword evidence="9" id="KW-1185">Reference proteome</keyword>
<keyword evidence="3 6" id="KW-0547">Nucleotide-binding</keyword>
<evidence type="ECO:0000256" key="2">
    <source>
        <dbReference type="ARBA" id="ARBA00022679"/>
    </source>
</evidence>
<sequence length="860" mass="99275">MEESIFVERHSVIQFSSSCAVFVVNNSSSSRSYVKTRIKKNEEGYEALAEIVTEELQMGKEFQMYDKNGNIMGSDDLYHLKENSIVYITPKGVDFSYHNLLKMYETVKKLGEGGYGSVYLYKNRLNGELSAVKIVPISQFQINAEQVQKVLKEGNYLVLVDHENIIKFETVFIYSPPRRDRSTRNMNQSKIYMFTEYLPGGELKKYLFNRENPCSEDEVKKIAFCLISAISDIHSHNIIHCDLKLENILLEDKNDPFSLKIIDFGVSGILTHISKEHLKAGTLLYSAPEVLSKKQKNFDPKIDVWSLGVIIYILLTKEFPFCEKTEFDTFKSIISDPLKFPNTLTLTKEVRHLLSKMLDKNPKTRYSLENIQLHPWIRDKFEDVEGKFTETIEDNHEFYDPKLFNKKFRKENDIFTKSTILIDAPILRSKDRARRVSQLPAQIARGLSKFLKVKDIKGLFNNKGEGIFQNGSSLGTRDLSFTENLHEINENTSNEDDCTTRKISAAVEEQDDEQLPEQPSQAQNLVSGNEVIKKTIKNRSKSQYKMKRKNRLVLERKFCFNETKLKEILKELELPVDNRSVMILKDHAKESRNSLINMKPAIMKINECLPKTIRGRQSRKMDKLISHICKKNSLFLNNTGSKYSKERKNRGNSLSEKYCQSLYQNSYKYGSTNASRVRSQFNHYKRSHNDFQQIETPEKSDPTLRPTMSASKLCIIRKQRRKNTSDYCNLNADIKPNHKKGLSQTNVIMNPKNVDAGCIRIFKKNFLKYEGDNISFSNSRNTLPINAEVQHPGHNTDNCYKLQTTKTIGGISEVTSTSPYYQNYRLQSASKTSVGVYRKPRANLHKPNFTRQILKNLDKG</sequence>
<evidence type="ECO:0000259" key="7">
    <source>
        <dbReference type="PROSITE" id="PS50011"/>
    </source>
</evidence>
<dbReference type="GO" id="GO:0005776">
    <property type="term" value="C:autophagosome"/>
    <property type="evidence" value="ECO:0007669"/>
    <property type="project" value="TreeGrafter"/>
</dbReference>
<dbReference type="InterPro" id="IPR017441">
    <property type="entry name" value="Protein_kinase_ATP_BS"/>
</dbReference>
<dbReference type="PANTHER" id="PTHR24348:SF22">
    <property type="entry name" value="NON-SPECIFIC SERINE_THREONINE PROTEIN KINASE"/>
    <property type="match status" value="1"/>
</dbReference>
<dbReference type="InterPro" id="IPR008271">
    <property type="entry name" value="Ser/Thr_kinase_AS"/>
</dbReference>
<keyword evidence="4" id="KW-0418">Kinase</keyword>
<keyword evidence="5 6" id="KW-0067">ATP-binding</keyword>
<dbReference type="GO" id="GO:0005829">
    <property type="term" value="C:cytosol"/>
    <property type="evidence" value="ECO:0007669"/>
    <property type="project" value="TreeGrafter"/>
</dbReference>
<dbReference type="FunFam" id="1.10.510.10:FF:000571">
    <property type="entry name" value="Maternal embryonic leucine zipper kinase"/>
    <property type="match status" value="1"/>
</dbReference>
<dbReference type="GO" id="GO:0004674">
    <property type="term" value="F:protein serine/threonine kinase activity"/>
    <property type="evidence" value="ECO:0007669"/>
    <property type="project" value="InterPro"/>
</dbReference>
<dbReference type="GO" id="GO:0000045">
    <property type="term" value="P:autophagosome assembly"/>
    <property type="evidence" value="ECO:0007669"/>
    <property type="project" value="TreeGrafter"/>
</dbReference>
<evidence type="ECO:0000313" key="9">
    <source>
        <dbReference type="Proteomes" id="UP001295684"/>
    </source>
</evidence>
<dbReference type="InterPro" id="IPR011009">
    <property type="entry name" value="Kinase-like_dom_sf"/>
</dbReference>
<gene>
    <name evidence="8" type="ORF">ECRASSUSDP1_LOCUS25204</name>
</gene>
<dbReference type="GO" id="GO:0016020">
    <property type="term" value="C:membrane"/>
    <property type="evidence" value="ECO:0007669"/>
    <property type="project" value="TreeGrafter"/>
</dbReference>
<dbReference type="GO" id="GO:0000407">
    <property type="term" value="C:phagophore assembly site"/>
    <property type="evidence" value="ECO:0007669"/>
    <property type="project" value="TreeGrafter"/>
</dbReference>
<dbReference type="Gene3D" id="1.10.510.10">
    <property type="entry name" value="Transferase(Phosphotransferase) domain 1"/>
    <property type="match status" value="1"/>
</dbReference>
<name>A0AAD1Y419_EUPCR</name>
<comment type="caution">
    <text evidence="8">The sequence shown here is derived from an EMBL/GenBank/DDBJ whole genome shotgun (WGS) entry which is preliminary data.</text>
</comment>
<feature type="binding site" evidence="6">
    <location>
        <position position="133"/>
    </location>
    <ligand>
        <name>ATP</name>
        <dbReference type="ChEBI" id="CHEBI:30616"/>
    </ligand>
</feature>
<evidence type="ECO:0000256" key="6">
    <source>
        <dbReference type="PROSITE-ProRule" id="PRU10141"/>
    </source>
</evidence>
<dbReference type="Proteomes" id="UP001295684">
    <property type="component" value="Unassembled WGS sequence"/>
</dbReference>
<evidence type="ECO:0000256" key="4">
    <source>
        <dbReference type="ARBA" id="ARBA00022777"/>
    </source>
</evidence>
<protein>
    <recommendedName>
        <fullName evidence="7">Protein kinase domain-containing protein</fullName>
    </recommendedName>
</protein>
<evidence type="ECO:0000256" key="3">
    <source>
        <dbReference type="ARBA" id="ARBA00022741"/>
    </source>
</evidence>
<comment type="subunit">
    <text evidence="1">Monomer.</text>
</comment>
<dbReference type="PROSITE" id="PS00107">
    <property type="entry name" value="PROTEIN_KINASE_ATP"/>
    <property type="match status" value="1"/>
</dbReference>
<accession>A0AAD1Y419</accession>
<evidence type="ECO:0000256" key="1">
    <source>
        <dbReference type="ARBA" id="ARBA00011245"/>
    </source>
</evidence>
<dbReference type="GO" id="GO:0010506">
    <property type="term" value="P:regulation of autophagy"/>
    <property type="evidence" value="ECO:0007669"/>
    <property type="project" value="InterPro"/>
</dbReference>
<dbReference type="InterPro" id="IPR000719">
    <property type="entry name" value="Prot_kinase_dom"/>
</dbReference>
<dbReference type="SUPFAM" id="SSF56112">
    <property type="entry name" value="Protein kinase-like (PK-like)"/>
    <property type="match status" value="1"/>
</dbReference>
<dbReference type="SMART" id="SM00220">
    <property type="entry name" value="S_TKc"/>
    <property type="match status" value="1"/>
</dbReference>
<dbReference type="InterPro" id="IPR045269">
    <property type="entry name" value="Atg1-like"/>
</dbReference>
<dbReference type="PROSITE" id="PS00108">
    <property type="entry name" value="PROTEIN_KINASE_ST"/>
    <property type="match status" value="1"/>
</dbReference>
<proteinExistence type="predicted"/>
<feature type="domain" description="Protein kinase" evidence="7">
    <location>
        <begin position="104"/>
        <end position="377"/>
    </location>
</feature>